<evidence type="ECO:0000313" key="3">
    <source>
        <dbReference type="Proteomes" id="UP000664771"/>
    </source>
</evidence>
<accession>A0ABS3LSY0</accession>
<evidence type="ECO:0000313" key="2">
    <source>
        <dbReference type="EMBL" id="MBO1359023.1"/>
    </source>
</evidence>
<dbReference type="RefSeq" id="WP_207879752.1">
    <property type="nucleotide sequence ID" value="NZ_JAFVMF010000004.1"/>
</dbReference>
<dbReference type="Gene3D" id="3.10.450.50">
    <property type="match status" value="1"/>
</dbReference>
<sequence length="162" mass="17679">MRASVLSALAILCGGALGSPAIASEASPATQASDFYHWYLAQPGAAEPAFMETKIKEFVTPELVTKLRAIYKANDFAEGADYFLKVQDYDEKYWKKHIDVSTPITSGQQILELVTLGSVGKAALCVHFRKVGTSWKIFGVDEPDLKTAPANCRTHITEEPAQ</sequence>
<dbReference type="EMBL" id="JAFVMF010000004">
    <property type="protein sequence ID" value="MBO1359023.1"/>
    <property type="molecule type" value="Genomic_DNA"/>
</dbReference>
<proteinExistence type="predicted"/>
<organism evidence="2 3">
    <name type="scientific">Acetobacter sacchari</name>
    <dbReference type="NCBI Taxonomy" id="2661687"/>
    <lineage>
        <taxon>Bacteria</taxon>
        <taxon>Pseudomonadati</taxon>
        <taxon>Pseudomonadota</taxon>
        <taxon>Alphaproteobacteria</taxon>
        <taxon>Acetobacterales</taxon>
        <taxon>Acetobacteraceae</taxon>
        <taxon>Acetobacter</taxon>
    </lineage>
</organism>
<dbReference type="Proteomes" id="UP000664771">
    <property type="component" value="Unassembled WGS sequence"/>
</dbReference>
<keyword evidence="1" id="KW-0732">Signal</keyword>
<protein>
    <submittedName>
        <fullName evidence="2">DUF3828 domain-containing protein</fullName>
    </submittedName>
</protein>
<gene>
    <name evidence="2" type="ORF">J2D73_04310</name>
</gene>
<feature type="chain" id="PRO_5046976012" evidence="1">
    <location>
        <begin position="24"/>
        <end position="162"/>
    </location>
</feature>
<evidence type="ECO:0000256" key="1">
    <source>
        <dbReference type="SAM" id="SignalP"/>
    </source>
</evidence>
<comment type="caution">
    <text evidence="2">The sequence shown here is derived from an EMBL/GenBank/DDBJ whole genome shotgun (WGS) entry which is preliminary data.</text>
</comment>
<keyword evidence="3" id="KW-1185">Reference proteome</keyword>
<feature type="signal peptide" evidence="1">
    <location>
        <begin position="1"/>
        <end position="23"/>
    </location>
</feature>
<name>A0ABS3LSY0_9PROT</name>
<reference evidence="2 3" key="1">
    <citation type="submission" date="2021-03" db="EMBL/GenBank/DDBJ databases">
        <title>The complete genome sequence of Acetobacter sacchari TBRC 11175.</title>
        <authorList>
            <person name="Charoenyingcharoen P."/>
            <person name="Yukphan P."/>
        </authorList>
    </citation>
    <scope>NUCLEOTIDE SEQUENCE [LARGE SCALE GENOMIC DNA]</scope>
    <source>
        <strain evidence="2 3">TBRC 11175</strain>
    </source>
</reference>